<sequence>MAKVKFEGSIVTKESIKTAAGNQSFDYSAPEDLEEALEVDGEERAWQYYSRGRKLVWNQQTKADWLDALVKAFAKNPAALAKLMVEQEVDEKDDEEIEEIEENEKE</sequence>
<evidence type="ECO:0000313" key="2">
    <source>
        <dbReference type="EMBL" id="QJA64802.1"/>
    </source>
</evidence>
<organism evidence="3">
    <name type="scientific">viral metagenome</name>
    <dbReference type="NCBI Taxonomy" id="1070528"/>
    <lineage>
        <taxon>unclassified sequences</taxon>
        <taxon>metagenomes</taxon>
        <taxon>organismal metagenomes</taxon>
    </lineage>
</organism>
<dbReference type="EMBL" id="MT142238">
    <property type="protein sequence ID" value="QJA76704.1"/>
    <property type="molecule type" value="Genomic_DNA"/>
</dbReference>
<evidence type="ECO:0000313" key="3">
    <source>
        <dbReference type="EMBL" id="QJA76704.1"/>
    </source>
</evidence>
<reference evidence="3" key="1">
    <citation type="submission" date="2020-03" db="EMBL/GenBank/DDBJ databases">
        <title>The deep terrestrial virosphere.</title>
        <authorList>
            <person name="Holmfeldt K."/>
            <person name="Nilsson E."/>
            <person name="Simone D."/>
            <person name="Lopez-Fernandez M."/>
            <person name="Wu X."/>
            <person name="de Brujin I."/>
            <person name="Lundin D."/>
            <person name="Andersson A."/>
            <person name="Bertilsson S."/>
            <person name="Dopson M."/>
        </authorList>
    </citation>
    <scope>NUCLEOTIDE SEQUENCE</scope>
    <source>
        <strain evidence="3">MM415A01464</strain>
        <strain evidence="2">MM415B00464</strain>
    </source>
</reference>
<accession>A0A6M3K3P3</accession>
<name>A0A6M3K3P3_9ZZZZ</name>
<dbReference type="EMBL" id="MT141527">
    <property type="protein sequence ID" value="QJA64802.1"/>
    <property type="molecule type" value="Genomic_DNA"/>
</dbReference>
<proteinExistence type="predicted"/>
<protein>
    <submittedName>
        <fullName evidence="3">Uncharacterized protein</fullName>
    </submittedName>
</protein>
<dbReference type="AlphaFoldDB" id="A0A6M3K3P3"/>
<evidence type="ECO:0000256" key="1">
    <source>
        <dbReference type="SAM" id="MobiDB-lite"/>
    </source>
</evidence>
<gene>
    <name evidence="3" type="ORF">MM415A01464_0017</name>
    <name evidence="2" type="ORF">MM415B00464_0001</name>
</gene>
<feature type="region of interest" description="Disordered" evidence="1">
    <location>
        <begin position="87"/>
        <end position="106"/>
    </location>
</feature>